<dbReference type="AlphaFoldDB" id="A0AAD5M188"/>
<feature type="transmembrane region" description="Helical" evidence="1">
    <location>
        <begin position="227"/>
        <end position="247"/>
    </location>
</feature>
<protein>
    <recommendedName>
        <fullName evidence="4">Phosphatidylinositol N-acetylglucosaminyltransferase subunit Q</fullName>
    </recommendedName>
</protein>
<feature type="transmembrane region" description="Helical" evidence="1">
    <location>
        <begin position="200"/>
        <end position="220"/>
    </location>
</feature>
<dbReference type="GO" id="GO:0016020">
    <property type="term" value="C:membrane"/>
    <property type="evidence" value="ECO:0007669"/>
    <property type="project" value="InterPro"/>
</dbReference>
<reference evidence="2" key="1">
    <citation type="submission" date="2021-12" db="EMBL/GenBank/DDBJ databases">
        <title>Prjna785345.</title>
        <authorList>
            <person name="Rujirawat T."/>
            <person name="Krajaejun T."/>
        </authorList>
    </citation>
    <scope>NUCLEOTIDE SEQUENCE</scope>
    <source>
        <strain evidence="2">Pi057C3</strain>
    </source>
</reference>
<keyword evidence="1" id="KW-1133">Transmembrane helix</keyword>
<dbReference type="PANTHER" id="PTHR21329:SF3">
    <property type="entry name" value="PHOSPHATIDYLINOSITOL N-ACETYLGLUCOSAMINYLTRANSFERASE SUBUNIT Q"/>
    <property type="match status" value="1"/>
</dbReference>
<gene>
    <name evidence="2" type="ORF">P43SY_011996</name>
</gene>
<sequence>MMMMPQSGVVLWPRHALRNAPNGSDADELVHGFRSDATTFCVVAISHHRSVPQGDATVLGVVRRRGKEVRSASADKDSIVVTVDGDGDDLKTSLQVTAIVKGQRIPCIVINYDPELYRWHCLRATTASLPPSSNLRRPLELLCGHFESLPVFLNVLRSNVVWLMGAPAGFKLNLPLASIMGNGILLWFDLWEFVFQTALAWLSAMSVSTYGLHAVALAVARHMGMTLQLSLAADAIGLVTWSSSWVFLYFSKLNAVQFSLLSSLLKLFLGKKNNVLRKRVDSCDYDVNQLLLGTLLFTILVFLVTTNSVFFVFFSLVRFSVWACKTAAWLPIVLVRCLPLASMLYRSVLPSHHAATFRVEAQATETRHHPSTPVIAIPDVWPTRRRPRDHDDQRKLRRALEQGHRATQSVGESAATTMTYDLVLHPASFASLFVRLRQYMGALTQRYSSRAVLRSCLFGEQVPPVSMTVLFEPDARVVSAGSGGSSAKSKTE</sequence>
<feature type="transmembrane region" description="Helical" evidence="1">
    <location>
        <begin position="326"/>
        <end position="345"/>
    </location>
</feature>
<comment type="caution">
    <text evidence="2">The sequence shown here is derived from an EMBL/GenBank/DDBJ whole genome shotgun (WGS) entry which is preliminary data.</text>
</comment>
<evidence type="ECO:0008006" key="4">
    <source>
        <dbReference type="Google" id="ProtNLM"/>
    </source>
</evidence>
<evidence type="ECO:0000313" key="3">
    <source>
        <dbReference type="Proteomes" id="UP001209570"/>
    </source>
</evidence>
<keyword evidence="1" id="KW-0812">Transmembrane</keyword>
<dbReference type="GO" id="GO:0006506">
    <property type="term" value="P:GPI anchor biosynthetic process"/>
    <property type="evidence" value="ECO:0007669"/>
    <property type="project" value="InterPro"/>
</dbReference>
<proteinExistence type="predicted"/>
<dbReference type="Pfam" id="PF05024">
    <property type="entry name" value="Gpi1"/>
    <property type="match status" value="1"/>
</dbReference>
<feature type="transmembrane region" description="Helical" evidence="1">
    <location>
        <begin position="290"/>
        <end position="314"/>
    </location>
</feature>
<dbReference type="PANTHER" id="PTHR21329">
    <property type="entry name" value="PHOSPHATIDYLINOSITOL N-ACETYLGLUCOSAMINYLTRANSFERASE SUBUNIT Q-RELATED"/>
    <property type="match status" value="1"/>
</dbReference>
<evidence type="ECO:0000256" key="1">
    <source>
        <dbReference type="SAM" id="Phobius"/>
    </source>
</evidence>
<name>A0AAD5M188_PYTIN</name>
<feature type="transmembrane region" description="Helical" evidence="1">
    <location>
        <begin position="253"/>
        <end position="269"/>
    </location>
</feature>
<dbReference type="InterPro" id="IPR007720">
    <property type="entry name" value="PigQ/GPI1"/>
</dbReference>
<dbReference type="Proteomes" id="UP001209570">
    <property type="component" value="Unassembled WGS sequence"/>
</dbReference>
<organism evidence="2 3">
    <name type="scientific">Pythium insidiosum</name>
    <name type="common">Pythiosis disease agent</name>
    <dbReference type="NCBI Taxonomy" id="114742"/>
    <lineage>
        <taxon>Eukaryota</taxon>
        <taxon>Sar</taxon>
        <taxon>Stramenopiles</taxon>
        <taxon>Oomycota</taxon>
        <taxon>Peronosporomycetes</taxon>
        <taxon>Pythiales</taxon>
        <taxon>Pythiaceae</taxon>
        <taxon>Pythium</taxon>
    </lineage>
</organism>
<keyword evidence="1" id="KW-0472">Membrane</keyword>
<dbReference type="GO" id="GO:0005783">
    <property type="term" value="C:endoplasmic reticulum"/>
    <property type="evidence" value="ECO:0007669"/>
    <property type="project" value="TreeGrafter"/>
</dbReference>
<keyword evidence="3" id="KW-1185">Reference proteome</keyword>
<dbReference type="EMBL" id="JAKCXM010000753">
    <property type="protein sequence ID" value="KAJ0392008.1"/>
    <property type="molecule type" value="Genomic_DNA"/>
</dbReference>
<evidence type="ECO:0000313" key="2">
    <source>
        <dbReference type="EMBL" id="KAJ0392008.1"/>
    </source>
</evidence>
<accession>A0AAD5M188</accession>